<feature type="transmembrane region" description="Helical" evidence="1">
    <location>
        <begin position="69"/>
        <end position="89"/>
    </location>
</feature>
<dbReference type="AlphaFoldDB" id="A0A0F9R705"/>
<keyword evidence="1" id="KW-0812">Transmembrane</keyword>
<name>A0A0F9R705_9ZZZZ</name>
<proteinExistence type="predicted"/>
<keyword evidence="1" id="KW-1133">Transmembrane helix</keyword>
<organism evidence="2">
    <name type="scientific">marine sediment metagenome</name>
    <dbReference type="NCBI Taxonomy" id="412755"/>
    <lineage>
        <taxon>unclassified sequences</taxon>
        <taxon>metagenomes</taxon>
        <taxon>ecological metagenomes</taxon>
    </lineage>
</organism>
<keyword evidence="1" id="KW-0472">Membrane</keyword>
<accession>A0A0F9R705</accession>
<gene>
    <name evidence="2" type="ORF">LCGC14_0613950</name>
</gene>
<evidence type="ECO:0000256" key="1">
    <source>
        <dbReference type="SAM" id="Phobius"/>
    </source>
</evidence>
<evidence type="ECO:0000313" key="2">
    <source>
        <dbReference type="EMBL" id="KKN52300.1"/>
    </source>
</evidence>
<comment type="caution">
    <text evidence="2">The sequence shown here is derived from an EMBL/GenBank/DDBJ whole genome shotgun (WGS) entry which is preliminary data.</text>
</comment>
<reference evidence="2" key="1">
    <citation type="journal article" date="2015" name="Nature">
        <title>Complex archaea that bridge the gap between prokaryotes and eukaryotes.</title>
        <authorList>
            <person name="Spang A."/>
            <person name="Saw J.H."/>
            <person name="Jorgensen S.L."/>
            <person name="Zaremba-Niedzwiedzka K."/>
            <person name="Martijn J."/>
            <person name="Lind A.E."/>
            <person name="van Eijk R."/>
            <person name="Schleper C."/>
            <person name="Guy L."/>
            <person name="Ettema T.J."/>
        </authorList>
    </citation>
    <scope>NUCLEOTIDE SEQUENCE</scope>
</reference>
<sequence>MDMDMDKLIQVVGDAKSQTDMDNLLVTVNEEGGKVNVLRGGNPTVAAINPVPPTMEAVRKAPNSVKKTLLPPLGYVFAIGPLVYAVTYVNEGKLRFSAVLQHIIDESDTILGPDGQAADKGGGVK</sequence>
<protein>
    <submittedName>
        <fullName evidence="2">Uncharacterized protein</fullName>
    </submittedName>
</protein>
<dbReference type="EMBL" id="LAZR01001025">
    <property type="protein sequence ID" value="KKN52300.1"/>
    <property type="molecule type" value="Genomic_DNA"/>
</dbReference>